<dbReference type="OrthoDB" id="2923771at2759"/>
<proteinExistence type="predicted"/>
<keyword evidence="2" id="KW-0812">Transmembrane</keyword>
<evidence type="ECO:0000313" key="4">
    <source>
        <dbReference type="Proteomes" id="UP000054097"/>
    </source>
</evidence>
<dbReference type="InterPro" id="IPR027948">
    <property type="entry name" value="DUF4436"/>
</dbReference>
<accession>A0A0C3APQ7</accession>
<feature type="transmembrane region" description="Helical" evidence="2">
    <location>
        <begin position="94"/>
        <end position="115"/>
    </location>
</feature>
<protein>
    <submittedName>
        <fullName evidence="3">Uncharacterized protein</fullName>
    </submittedName>
</protein>
<dbReference type="EMBL" id="KN824365">
    <property type="protein sequence ID" value="KIM22044.1"/>
    <property type="molecule type" value="Genomic_DNA"/>
</dbReference>
<reference evidence="4" key="2">
    <citation type="submission" date="2015-01" db="EMBL/GenBank/DDBJ databases">
        <title>Evolutionary Origins and Diversification of the Mycorrhizal Mutualists.</title>
        <authorList>
            <consortium name="DOE Joint Genome Institute"/>
            <consortium name="Mycorrhizal Genomics Consortium"/>
            <person name="Kohler A."/>
            <person name="Kuo A."/>
            <person name="Nagy L.G."/>
            <person name="Floudas D."/>
            <person name="Copeland A."/>
            <person name="Barry K.W."/>
            <person name="Cichocki N."/>
            <person name="Veneault-Fourrey C."/>
            <person name="LaButti K."/>
            <person name="Lindquist E.A."/>
            <person name="Lipzen A."/>
            <person name="Lundell T."/>
            <person name="Morin E."/>
            <person name="Murat C."/>
            <person name="Riley R."/>
            <person name="Ohm R."/>
            <person name="Sun H."/>
            <person name="Tunlid A."/>
            <person name="Henrissat B."/>
            <person name="Grigoriev I.V."/>
            <person name="Hibbett D.S."/>
            <person name="Martin F."/>
        </authorList>
    </citation>
    <scope>NUCLEOTIDE SEQUENCE [LARGE SCALE GENOMIC DNA]</scope>
    <source>
        <strain evidence="4">MAFF 305830</strain>
    </source>
</reference>
<feature type="transmembrane region" description="Helical" evidence="2">
    <location>
        <begin position="412"/>
        <end position="430"/>
    </location>
</feature>
<keyword evidence="4" id="KW-1185">Reference proteome</keyword>
<evidence type="ECO:0000256" key="1">
    <source>
        <dbReference type="SAM" id="MobiDB-lite"/>
    </source>
</evidence>
<dbReference type="Proteomes" id="UP000054097">
    <property type="component" value="Unassembled WGS sequence"/>
</dbReference>
<dbReference type="AlphaFoldDB" id="A0A0C3APQ7"/>
<sequence>MESPREITMPSPLHFHKNQQDVEVMSPTPMTASFLLGEKNGFPPSPLGDESKTFVGSNGSVDTEGKPIPVRKYTRKWFHDSWDQAIDKGLLPRLIYVGIGISIICVWIGITIHFASEQVSWSEIQRQAFTQIGHNTLGGVGLEGALKKFDPSTRQLTVEWSGLHQDYQTDVLHKLVKENVTRAHWPLEIYRDISTKVYVDNATAADPNVARSHWYRIDNSSAPHVAVIGVHLWDSFSTDISLQQAGDSADIWTQPLVAYPWDQWEGSTVFVANEIRPPQTDDSKERNIKAQNITGGHVLPLVGARLVDTALNWRFNLTFENPCPQASSEVQSYFTQVGEQAQYWMPQYADSLDIVTVPCHLSIKITASRPPLVKFAVMMSLVVNWTSTFFIFVLTCEALIMRRGFIVSGTDILGVTFTALFALPSVRLLLPGAPEFGCLIDLVGIIPNVIIISLCICAIAVTKLNRHKKTEKVL</sequence>
<keyword evidence="2" id="KW-1133">Transmembrane helix</keyword>
<dbReference type="HOGENOM" id="CLU_041457_0_0_1"/>
<evidence type="ECO:0000313" key="3">
    <source>
        <dbReference type="EMBL" id="KIM22044.1"/>
    </source>
</evidence>
<organism evidence="3 4">
    <name type="scientific">Serendipita vermifera MAFF 305830</name>
    <dbReference type="NCBI Taxonomy" id="933852"/>
    <lineage>
        <taxon>Eukaryota</taxon>
        <taxon>Fungi</taxon>
        <taxon>Dikarya</taxon>
        <taxon>Basidiomycota</taxon>
        <taxon>Agaricomycotina</taxon>
        <taxon>Agaricomycetes</taxon>
        <taxon>Sebacinales</taxon>
        <taxon>Serendipitaceae</taxon>
        <taxon>Serendipita</taxon>
    </lineage>
</organism>
<feature type="transmembrane region" description="Helical" evidence="2">
    <location>
        <begin position="375"/>
        <end position="400"/>
    </location>
</feature>
<evidence type="ECO:0000256" key="2">
    <source>
        <dbReference type="SAM" id="Phobius"/>
    </source>
</evidence>
<reference evidence="3 4" key="1">
    <citation type="submission" date="2014-04" db="EMBL/GenBank/DDBJ databases">
        <authorList>
            <consortium name="DOE Joint Genome Institute"/>
            <person name="Kuo A."/>
            <person name="Zuccaro A."/>
            <person name="Kohler A."/>
            <person name="Nagy L.G."/>
            <person name="Floudas D."/>
            <person name="Copeland A."/>
            <person name="Barry K.W."/>
            <person name="Cichocki N."/>
            <person name="Veneault-Fourrey C."/>
            <person name="LaButti K."/>
            <person name="Lindquist E.A."/>
            <person name="Lipzen A."/>
            <person name="Lundell T."/>
            <person name="Morin E."/>
            <person name="Murat C."/>
            <person name="Sun H."/>
            <person name="Tunlid A."/>
            <person name="Henrissat B."/>
            <person name="Grigoriev I.V."/>
            <person name="Hibbett D.S."/>
            <person name="Martin F."/>
            <person name="Nordberg H.P."/>
            <person name="Cantor M.N."/>
            <person name="Hua S.X."/>
        </authorList>
    </citation>
    <scope>NUCLEOTIDE SEQUENCE [LARGE SCALE GENOMIC DNA]</scope>
    <source>
        <strain evidence="3 4">MAFF 305830</strain>
    </source>
</reference>
<gene>
    <name evidence="3" type="ORF">M408DRAFT_293992</name>
</gene>
<feature type="region of interest" description="Disordered" evidence="1">
    <location>
        <begin position="44"/>
        <end position="67"/>
    </location>
</feature>
<dbReference type="Pfam" id="PF14494">
    <property type="entry name" value="DUF4436"/>
    <property type="match status" value="1"/>
</dbReference>
<feature type="transmembrane region" description="Helical" evidence="2">
    <location>
        <begin position="442"/>
        <end position="462"/>
    </location>
</feature>
<name>A0A0C3APQ7_SERVB</name>
<keyword evidence="2" id="KW-0472">Membrane</keyword>